<evidence type="ECO:0000256" key="2">
    <source>
        <dbReference type="ARBA" id="ARBA00022723"/>
    </source>
</evidence>
<keyword evidence="2" id="KW-0479">Metal-binding</keyword>
<dbReference type="FunFam" id="3.30.160.60:FF:000630">
    <property type="entry name" value="Zinc finger protein 180"/>
    <property type="match status" value="1"/>
</dbReference>
<evidence type="ECO:0000259" key="9">
    <source>
        <dbReference type="PROSITE" id="PS50157"/>
    </source>
</evidence>
<organism evidence="10 11">
    <name type="scientific">Nezara viridula</name>
    <name type="common">Southern green stink bug</name>
    <name type="synonym">Cimex viridulus</name>
    <dbReference type="NCBI Taxonomy" id="85310"/>
    <lineage>
        <taxon>Eukaryota</taxon>
        <taxon>Metazoa</taxon>
        <taxon>Ecdysozoa</taxon>
        <taxon>Arthropoda</taxon>
        <taxon>Hexapoda</taxon>
        <taxon>Insecta</taxon>
        <taxon>Pterygota</taxon>
        <taxon>Neoptera</taxon>
        <taxon>Paraneoptera</taxon>
        <taxon>Hemiptera</taxon>
        <taxon>Heteroptera</taxon>
        <taxon>Panheteroptera</taxon>
        <taxon>Pentatomomorpha</taxon>
        <taxon>Pentatomoidea</taxon>
        <taxon>Pentatomidae</taxon>
        <taxon>Pentatominae</taxon>
        <taxon>Nezara</taxon>
    </lineage>
</organism>
<accession>A0A9P0HBX1</accession>
<dbReference type="GO" id="GO:0008270">
    <property type="term" value="F:zinc ion binding"/>
    <property type="evidence" value="ECO:0007669"/>
    <property type="project" value="UniProtKB-KW"/>
</dbReference>
<keyword evidence="5" id="KW-0862">Zinc</keyword>
<proteinExistence type="predicted"/>
<dbReference type="PROSITE" id="PS50157">
    <property type="entry name" value="ZINC_FINGER_C2H2_2"/>
    <property type="match status" value="7"/>
</dbReference>
<evidence type="ECO:0000256" key="6">
    <source>
        <dbReference type="ARBA" id="ARBA00023242"/>
    </source>
</evidence>
<dbReference type="InterPro" id="IPR050331">
    <property type="entry name" value="Zinc_finger"/>
</dbReference>
<keyword evidence="6" id="KW-0539">Nucleus</keyword>
<feature type="domain" description="C2H2-type" evidence="9">
    <location>
        <begin position="95"/>
        <end position="122"/>
    </location>
</feature>
<feature type="compositionally biased region" description="Basic and acidic residues" evidence="8">
    <location>
        <begin position="326"/>
        <end position="341"/>
    </location>
</feature>
<dbReference type="FunFam" id="3.30.160.60:FF:000446">
    <property type="entry name" value="Zinc finger protein"/>
    <property type="match status" value="1"/>
</dbReference>
<gene>
    <name evidence="10" type="ORF">NEZAVI_LOCUS8692</name>
</gene>
<dbReference type="SUPFAM" id="SSF57667">
    <property type="entry name" value="beta-beta-alpha zinc fingers"/>
    <property type="match status" value="4"/>
</dbReference>
<feature type="domain" description="C2H2-type" evidence="9">
    <location>
        <begin position="264"/>
        <end position="291"/>
    </location>
</feature>
<keyword evidence="4 7" id="KW-0863">Zinc-finger</keyword>
<evidence type="ECO:0000256" key="5">
    <source>
        <dbReference type="ARBA" id="ARBA00022833"/>
    </source>
</evidence>
<feature type="compositionally biased region" description="Basic residues" evidence="8">
    <location>
        <begin position="395"/>
        <end position="417"/>
    </location>
</feature>
<evidence type="ECO:0000313" key="10">
    <source>
        <dbReference type="EMBL" id="CAH1399194.1"/>
    </source>
</evidence>
<dbReference type="Gene3D" id="3.30.160.60">
    <property type="entry name" value="Classic Zinc Finger"/>
    <property type="match status" value="5"/>
</dbReference>
<feature type="domain" description="C2H2-type" evidence="9">
    <location>
        <begin position="209"/>
        <end position="236"/>
    </location>
</feature>
<protein>
    <recommendedName>
        <fullName evidence="9">C2H2-type domain-containing protein</fullName>
    </recommendedName>
</protein>
<dbReference type="GO" id="GO:0010468">
    <property type="term" value="P:regulation of gene expression"/>
    <property type="evidence" value="ECO:0007669"/>
    <property type="project" value="TreeGrafter"/>
</dbReference>
<evidence type="ECO:0000256" key="4">
    <source>
        <dbReference type="ARBA" id="ARBA00022771"/>
    </source>
</evidence>
<dbReference type="InterPro" id="IPR036236">
    <property type="entry name" value="Znf_C2H2_sf"/>
</dbReference>
<keyword evidence="11" id="KW-1185">Reference proteome</keyword>
<dbReference type="PANTHER" id="PTHR16515">
    <property type="entry name" value="PR DOMAIN ZINC FINGER PROTEIN"/>
    <property type="match status" value="1"/>
</dbReference>
<evidence type="ECO:0000256" key="7">
    <source>
        <dbReference type="PROSITE-ProRule" id="PRU00042"/>
    </source>
</evidence>
<keyword evidence="3" id="KW-0677">Repeat</keyword>
<dbReference type="OrthoDB" id="6077919at2759"/>
<comment type="subcellular location">
    <subcellularLocation>
        <location evidence="1">Nucleus</location>
    </subcellularLocation>
</comment>
<feature type="domain" description="C2H2-type" evidence="9">
    <location>
        <begin position="182"/>
        <end position="209"/>
    </location>
</feature>
<dbReference type="Proteomes" id="UP001152798">
    <property type="component" value="Chromosome 4"/>
</dbReference>
<dbReference type="PANTHER" id="PTHR16515:SF66">
    <property type="entry name" value="C2H2-TYPE DOMAIN-CONTAINING PROTEIN"/>
    <property type="match status" value="1"/>
</dbReference>
<evidence type="ECO:0000256" key="3">
    <source>
        <dbReference type="ARBA" id="ARBA00022737"/>
    </source>
</evidence>
<dbReference type="PROSITE" id="PS00028">
    <property type="entry name" value="ZINC_FINGER_C2H2_1"/>
    <property type="match status" value="7"/>
</dbReference>
<dbReference type="Pfam" id="PF00096">
    <property type="entry name" value="zf-C2H2"/>
    <property type="match status" value="4"/>
</dbReference>
<evidence type="ECO:0000256" key="8">
    <source>
        <dbReference type="SAM" id="MobiDB-lite"/>
    </source>
</evidence>
<dbReference type="InterPro" id="IPR013087">
    <property type="entry name" value="Znf_C2H2_type"/>
</dbReference>
<dbReference type="GO" id="GO:0005634">
    <property type="term" value="C:nucleus"/>
    <property type="evidence" value="ECO:0007669"/>
    <property type="project" value="TreeGrafter"/>
</dbReference>
<dbReference type="SMART" id="SM00355">
    <property type="entry name" value="ZnF_C2H2"/>
    <property type="match status" value="8"/>
</dbReference>
<dbReference type="EMBL" id="OV725080">
    <property type="protein sequence ID" value="CAH1399194.1"/>
    <property type="molecule type" value="Genomic_DNA"/>
</dbReference>
<feature type="domain" description="C2H2-type" evidence="9">
    <location>
        <begin position="236"/>
        <end position="263"/>
    </location>
</feature>
<feature type="compositionally biased region" description="Polar residues" evidence="8">
    <location>
        <begin position="359"/>
        <end position="384"/>
    </location>
</feature>
<name>A0A9P0HBX1_NEZVI</name>
<evidence type="ECO:0000313" key="11">
    <source>
        <dbReference type="Proteomes" id="UP001152798"/>
    </source>
</evidence>
<dbReference type="AlphaFoldDB" id="A0A9P0HBX1"/>
<reference evidence="10" key="1">
    <citation type="submission" date="2022-01" db="EMBL/GenBank/DDBJ databases">
        <authorList>
            <person name="King R."/>
        </authorList>
    </citation>
    <scope>NUCLEOTIDE SEQUENCE</scope>
</reference>
<feature type="domain" description="C2H2-type" evidence="9">
    <location>
        <begin position="151"/>
        <end position="178"/>
    </location>
</feature>
<feature type="region of interest" description="Disordered" evidence="8">
    <location>
        <begin position="326"/>
        <end position="421"/>
    </location>
</feature>
<sequence length="540" mass="61705">MCVSNLMFIKMANEHVNVLDVIYGVEFDASTSSTQDVSNSEYEDVFKDIDFDCSSDLSSLSNEEQDSIKPIEVQARKHLVIGKHIEIINGQQKKYKCTICKCQFSWKQQIRYHDYCVTGKRPLKCELCDKRFVKKSHLVYHTRTHSGESPYQCSICLKKFKQLCKLKRHEKIHKEPGEGYKFQCSVCKKNYSNQDSLKKHELKHESKTYQCKNCKKKYLDNFTFKQHLATHEVPKFICEVCGRRFRMKNSLNIHLQMHEDHYPHQCSECRKTFRTRKELNQHKVVHDTSNPGFDCSLCSVMCGRKDNLLRHVRNCHLDPCAKKDQMTKKITEHSQDSDKTEVQNSMDLNGGDSVKESSEGTANEPSSLAGEFSQTSSEQNTDCTTKIGLVNKGSNGKKKTRSAVHKRLSSKQKGKKKESRELKRIGTVCTETIATPGLNNAVEKVLVEDKPENLRGDKTSVLITPSSIAEVPVDLSKNESLITERSQNNELSFASAKRSVIVHTSSFHKPLLHEANLQREPVIKFFRIPPEPKSLAPDPT</sequence>
<feature type="domain" description="C2H2-type" evidence="9">
    <location>
        <begin position="123"/>
        <end position="150"/>
    </location>
</feature>
<evidence type="ECO:0000256" key="1">
    <source>
        <dbReference type="ARBA" id="ARBA00004123"/>
    </source>
</evidence>